<evidence type="ECO:0000313" key="2">
    <source>
        <dbReference type="EMBL" id="MDU8994064.1"/>
    </source>
</evidence>
<keyword evidence="3" id="KW-1185">Reference proteome</keyword>
<protein>
    <recommendedName>
        <fullName evidence="4">SseB protein N-terminal domain-containing protein</fullName>
    </recommendedName>
</protein>
<name>A0ABU3UJJ5_9ACTN</name>
<accession>A0ABU3UJJ5</accession>
<gene>
    <name evidence="2" type="ORF">PU648_17355</name>
</gene>
<feature type="compositionally biased region" description="Basic and acidic residues" evidence="1">
    <location>
        <begin position="31"/>
        <end position="44"/>
    </location>
</feature>
<feature type="compositionally biased region" description="Basic and acidic residues" evidence="1">
    <location>
        <begin position="7"/>
        <end position="21"/>
    </location>
</feature>
<feature type="region of interest" description="Disordered" evidence="1">
    <location>
        <begin position="1"/>
        <end position="74"/>
    </location>
</feature>
<evidence type="ECO:0000256" key="1">
    <source>
        <dbReference type="SAM" id="MobiDB-lite"/>
    </source>
</evidence>
<reference evidence="2 3" key="1">
    <citation type="submission" date="2023-02" db="EMBL/GenBank/DDBJ databases">
        <authorList>
            <person name="Maleckis M."/>
        </authorList>
    </citation>
    <scope>NUCLEOTIDE SEQUENCE [LARGE SCALE GENOMIC DNA]</scope>
    <source>
        <strain evidence="2 3">P8-A2</strain>
    </source>
</reference>
<sequence length="202" mass="21392">MVWDEWEQLKKQAAERAEPGPDHVTGALRKGTAEEPGDARRQPDVHLTGDSPEAEAATGPVDSDTAAPDGLGAARRMDRIRHTIDRFQDTTVLVPLVPLDGGGRGFLTADFGGVRWIHVFTDESAAARFDEAQGAPKARRDFMAVRGWRLLDVVIPAMGVPCGVALDVGSGDDGVLLPPVVGIVPDAAAVDAEANGSGERPW</sequence>
<evidence type="ECO:0008006" key="4">
    <source>
        <dbReference type="Google" id="ProtNLM"/>
    </source>
</evidence>
<evidence type="ECO:0000313" key="3">
    <source>
        <dbReference type="Proteomes" id="UP001257627"/>
    </source>
</evidence>
<dbReference type="Proteomes" id="UP001257627">
    <property type="component" value="Unassembled WGS sequence"/>
</dbReference>
<comment type="caution">
    <text evidence="2">The sequence shown here is derived from an EMBL/GenBank/DDBJ whole genome shotgun (WGS) entry which is preliminary data.</text>
</comment>
<dbReference type="RefSeq" id="WP_225900488.1">
    <property type="nucleotide sequence ID" value="NZ_JAPEMK010000001.1"/>
</dbReference>
<organism evidence="2 3">
    <name type="scientific">Streptomyces mirabilis</name>
    <dbReference type="NCBI Taxonomy" id="68239"/>
    <lineage>
        <taxon>Bacteria</taxon>
        <taxon>Bacillati</taxon>
        <taxon>Actinomycetota</taxon>
        <taxon>Actinomycetes</taxon>
        <taxon>Kitasatosporales</taxon>
        <taxon>Streptomycetaceae</taxon>
        <taxon>Streptomyces</taxon>
    </lineage>
</organism>
<proteinExistence type="predicted"/>
<dbReference type="EMBL" id="JARAKF010000001">
    <property type="protein sequence ID" value="MDU8994064.1"/>
    <property type="molecule type" value="Genomic_DNA"/>
</dbReference>